<protein>
    <recommendedName>
        <fullName evidence="5">PGG domain-containing protein</fullName>
    </recommendedName>
</protein>
<dbReference type="PANTHER" id="PTHR34115">
    <property type="entry name" value="PROTEIN, PUTATIVE-RELATED"/>
    <property type="match status" value="1"/>
</dbReference>
<keyword evidence="3" id="KW-0732">Signal</keyword>
<feature type="transmembrane region" description="Helical" evidence="2">
    <location>
        <begin position="263"/>
        <end position="284"/>
    </location>
</feature>
<feature type="region of interest" description="Disordered" evidence="1">
    <location>
        <begin position="538"/>
        <end position="576"/>
    </location>
</feature>
<feature type="transmembrane region" description="Helical" evidence="2">
    <location>
        <begin position="382"/>
        <end position="412"/>
    </location>
</feature>
<gene>
    <name evidence="4" type="ORF">SVIM_LOCUS413463</name>
</gene>
<reference evidence="4" key="1">
    <citation type="submission" date="2019-03" db="EMBL/GenBank/DDBJ databases">
        <authorList>
            <person name="Mank J."/>
            <person name="Almeida P."/>
        </authorList>
    </citation>
    <scope>NUCLEOTIDE SEQUENCE</scope>
    <source>
        <strain evidence="4">78183</strain>
    </source>
</reference>
<feature type="signal peptide" evidence="3">
    <location>
        <begin position="1"/>
        <end position="16"/>
    </location>
</feature>
<evidence type="ECO:0000313" key="4">
    <source>
        <dbReference type="EMBL" id="VFU57241.1"/>
    </source>
</evidence>
<organism evidence="4">
    <name type="scientific">Salix viminalis</name>
    <name type="common">Common osier</name>
    <name type="synonym">Basket willow</name>
    <dbReference type="NCBI Taxonomy" id="40686"/>
    <lineage>
        <taxon>Eukaryota</taxon>
        <taxon>Viridiplantae</taxon>
        <taxon>Streptophyta</taxon>
        <taxon>Embryophyta</taxon>
        <taxon>Tracheophyta</taxon>
        <taxon>Spermatophyta</taxon>
        <taxon>Magnoliopsida</taxon>
        <taxon>eudicotyledons</taxon>
        <taxon>Gunneridae</taxon>
        <taxon>Pentapetalae</taxon>
        <taxon>rosids</taxon>
        <taxon>fabids</taxon>
        <taxon>Malpighiales</taxon>
        <taxon>Salicaceae</taxon>
        <taxon>Saliceae</taxon>
        <taxon>Salix</taxon>
    </lineage>
</organism>
<sequence>MTLALILACIISILWSCLFVKLAHESCQDLCQLLSQTTDGVLDMLGKLIAIARSPREKPSQPSVQHLSSKKQLQKMAENHPHNLGFKEESIVVQHAIFALLVDTLNNQIQANYHIVARHGAFFLLVGTMNKQIQVKYQSTPSSPYDTQKMVTSAFLVALFVYATASLAEVTPRVQESEYLRRLVGNTHLFAELPRSKLQRRHLSSKKKLQEMAENHPHNLGFKGESIVAQHAVFALLVDILNNLIQAKYQSMPVSPFETHRRVMSAFFAALFIYATASVAEVTLRTKKSVHQRLVGNIRLFASALATVLLLMTLALILACIISVLWSCLFVKLAYESCQDLCQVLNQATDEVLDMLRKLIAIARSPREKPSQPSFIGIQMKYLFPFILMSSILMSNILVQHAIFAVLVETLINQIKVKYQSMPVSPFETHKRVMSAFFVALFIYATASVAEVILWTQKSVHQRLVGNIRLFASALATTLLLMTLALVLACIISVLWTCLSVKLAYESCQDLCQLLSRAAEKLLEMLKGLIAIARSPREKPVCGNTSSPPEKDHAGEDQENNHAGEHQGDNHAITVNDTTVLIRPPRQLLRGKRKQKKMDANQPNLEEREKLFIVHGVFFLLVGTMNKQIQVKYQSTPSSPYDTQKMVTSAFLVALFVYATASLAEVTPWIQESVYLRRVGNTRLFAGAITAVFLLVLLIPAWGHEYKDRRGKITGKNTLKYDNAGYSTLIATTKTCKDAATKLASQIWADLVFCSCSFSFLSLLS</sequence>
<feature type="transmembrane region" description="Helical" evidence="2">
    <location>
        <begin position="649"/>
        <end position="670"/>
    </location>
</feature>
<feature type="transmembrane region" description="Helical" evidence="2">
    <location>
        <begin position="682"/>
        <end position="702"/>
    </location>
</feature>
<feature type="transmembrane region" description="Helical" evidence="2">
    <location>
        <begin position="433"/>
        <end position="456"/>
    </location>
</feature>
<feature type="transmembrane region" description="Helical" evidence="2">
    <location>
        <begin position="304"/>
        <end position="326"/>
    </location>
</feature>
<keyword evidence="2" id="KW-1133">Transmembrane helix</keyword>
<keyword evidence="2" id="KW-0812">Transmembrane</keyword>
<dbReference type="PANTHER" id="PTHR34115:SF7">
    <property type="entry name" value="PGG DOMAIN-CONTAINING PROTEIN"/>
    <property type="match status" value="1"/>
</dbReference>
<evidence type="ECO:0000256" key="2">
    <source>
        <dbReference type="SAM" id="Phobius"/>
    </source>
</evidence>
<feature type="chain" id="PRO_5027019793" description="PGG domain-containing protein" evidence="3">
    <location>
        <begin position="17"/>
        <end position="765"/>
    </location>
</feature>
<feature type="compositionally biased region" description="Basic and acidic residues" evidence="1">
    <location>
        <begin position="549"/>
        <end position="569"/>
    </location>
</feature>
<proteinExistence type="predicted"/>
<dbReference type="EMBL" id="CAADRP010001941">
    <property type="protein sequence ID" value="VFU57241.1"/>
    <property type="molecule type" value="Genomic_DNA"/>
</dbReference>
<evidence type="ECO:0000256" key="1">
    <source>
        <dbReference type="SAM" id="MobiDB-lite"/>
    </source>
</evidence>
<dbReference type="InterPro" id="IPR053258">
    <property type="entry name" value="Ca-permeable_cation_channel"/>
</dbReference>
<evidence type="ECO:0000256" key="3">
    <source>
        <dbReference type="SAM" id="SignalP"/>
    </source>
</evidence>
<accession>A0A6N2MUJ6</accession>
<name>A0A6N2MUJ6_SALVM</name>
<keyword evidence="2" id="KW-0472">Membrane</keyword>
<dbReference type="AlphaFoldDB" id="A0A6N2MUJ6"/>
<feature type="transmembrane region" description="Helical" evidence="2">
    <location>
        <begin position="468"/>
        <end position="496"/>
    </location>
</feature>
<evidence type="ECO:0008006" key="5">
    <source>
        <dbReference type="Google" id="ProtNLM"/>
    </source>
</evidence>